<dbReference type="Gene3D" id="3.50.50.60">
    <property type="entry name" value="FAD/NAD(P)-binding domain"/>
    <property type="match status" value="2"/>
</dbReference>
<sequence>MSQNYDVIAVGAGHHGLIAAAYLAKAGKSVLVLERNDHPGGGCVTMELAPGYRYDEHSTIHQVILSNPMIKNDELGLLSQFGLEYIFPEAVFSSYFDDGSVLTSYRSVDKSVESIAQFSKADAESYRRFSEMAFKLFPMLGEGMFTPAAPMADVVAGLSQSRDGNELLMMMLKSGLDIVSEWFAHEKVRMHFVKLMSENLQAPYEKGTGIGALAMLGAAHVTGLALPKGGSGKLTEALVKCVEHHGGVVLTGKTVTRLLRSGDRVTGVETDTGESYGANDGVIGAIHPHHLRRYFGDINEGVLHRAERVQMATYSAMYSHFALREPIKIRGDSGDEGRGLIIELLPSSLETLQRAFDEYRYARLPDPIPHYSLTQHSDHDPSRAPAGGAIFSMMTFAPYDIRHEGKDNWDDLRNVWPKKALKDSQKWLLNLDRDNIIASIDYSPLDLERSSPSFVRGDIHGAAPFFYQMNGHRPTPDLAQYTVPGIEGFYLVGPFMHPGSGLTGAGRATAAKMMQDMGIDFAKVAGS</sequence>
<dbReference type="PANTHER" id="PTHR10668:SF103">
    <property type="entry name" value="PYRIDINE NUCLEOTIDE-DISULFIDE OXIDOREDUCTASE DOMAIN-CONTAINING PROTEIN 2"/>
    <property type="match status" value="1"/>
</dbReference>
<dbReference type="OrthoDB" id="9774675at2"/>
<organism evidence="5 6">
    <name type="scientific">Neorhizobium lilium</name>
    <dbReference type="NCBI Taxonomy" id="2503024"/>
    <lineage>
        <taxon>Bacteria</taxon>
        <taxon>Pseudomonadati</taxon>
        <taxon>Pseudomonadota</taxon>
        <taxon>Alphaproteobacteria</taxon>
        <taxon>Hyphomicrobiales</taxon>
        <taxon>Rhizobiaceae</taxon>
        <taxon>Rhizobium/Agrobacterium group</taxon>
        <taxon>Neorhizobium</taxon>
    </lineage>
</organism>
<name>A0A3S3VHK1_9HYPH</name>
<dbReference type="InterPro" id="IPR036188">
    <property type="entry name" value="FAD/NAD-bd_sf"/>
</dbReference>
<evidence type="ECO:0000256" key="1">
    <source>
        <dbReference type="ARBA" id="ARBA00037217"/>
    </source>
</evidence>
<reference evidence="5 6" key="1">
    <citation type="submission" date="2019-01" db="EMBL/GenBank/DDBJ databases">
        <title>The draft genome of Rhizobium sp. 24NR.</title>
        <authorList>
            <person name="Liu L."/>
            <person name="Liang L."/>
            <person name="Shi S."/>
            <person name="Xu L."/>
            <person name="Wang X."/>
            <person name="Li L."/>
            <person name="Zhang X."/>
        </authorList>
    </citation>
    <scope>NUCLEOTIDE SEQUENCE [LARGE SCALE GENOMIC DNA]</scope>
    <source>
        <strain evidence="5 6">24NR</strain>
    </source>
</reference>
<dbReference type="RefSeq" id="WP_128445362.1">
    <property type="nucleotide sequence ID" value="NZ_SBIP01000006.1"/>
</dbReference>
<dbReference type="AlphaFoldDB" id="A0A3S3VHK1"/>
<dbReference type="Proteomes" id="UP000287687">
    <property type="component" value="Unassembled WGS sequence"/>
</dbReference>
<keyword evidence="6" id="KW-1185">Reference proteome</keyword>
<dbReference type="Pfam" id="PF01593">
    <property type="entry name" value="Amino_oxidase"/>
    <property type="match status" value="1"/>
</dbReference>
<proteinExistence type="predicted"/>
<feature type="domain" description="Amine oxidase" evidence="4">
    <location>
        <begin position="16"/>
        <end position="295"/>
    </location>
</feature>
<dbReference type="InterPro" id="IPR002937">
    <property type="entry name" value="Amino_oxidase"/>
</dbReference>
<evidence type="ECO:0000259" key="4">
    <source>
        <dbReference type="Pfam" id="PF01593"/>
    </source>
</evidence>
<protein>
    <recommendedName>
        <fullName evidence="3">Pyridine nucleotide-disulfide oxidoreductase domain-containing protein 2</fullName>
    </recommendedName>
</protein>
<dbReference type="EMBL" id="SBIP01000006">
    <property type="protein sequence ID" value="RWX74701.1"/>
    <property type="molecule type" value="Genomic_DNA"/>
</dbReference>
<comment type="caution">
    <text evidence="5">The sequence shown here is derived from an EMBL/GenBank/DDBJ whole genome shotgun (WGS) entry which is preliminary data.</text>
</comment>
<dbReference type="PANTHER" id="PTHR10668">
    <property type="entry name" value="PHYTOENE DEHYDROGENASE"/>
    <property type="match status" value="1"/>
</dbReference>
<dbReference type="SUPFAM" id="SSF51905">
    <property type="entry name" value="FAD/NAD(P)-binding domain"/>
    <property type="match status" value="1"/>
</dbReference>
<evidence type="ECO:0000256" key="2">
    <source>
        <dbReference type="ARBA" id="ARBA00038825"/>
    </source>
</evidence>
<comment type="subunit">
    <text evidence="2">Interacts with COX5B; this interaction may contribute to localize PYROXD2 to the inner face of the inner mitochondrial membrane.</text>
</comment>
<evidence type="ECO:0000313" key="5">
    <source>
        <dbReference type="EMBL" id="RWX74701.1"/>
    </source>
</evidence>
<accession>A0A3S3VHK1</accession>
<comment type="function">
    <text evidence="1">Probable oxidoreductase that may play a role as regulator of mitochondrial function.</text>
</comment>
<gene>
    <name evidence="5" type="ORF">EPK99_22575</name>
</gene>
<dbReference type="GO" id="GO:0016491">
    <property type="term" value="F:oxidoreductase activity"/>
    <property type="evidence" value="ECO:0007669"/>
    <property type="project" value="InterPro"/>
</dbReference>
<evidence type="ECO:0000256" key="3">
    <source>
        <dbReference type="ARBA" id="ARBA00040298"/>
    </source>
</evidence>
<evidence type="ECO:0000313" key="6">
    <source>
        <dbReference type="Proteomes" id="UP000287687"/>
    </source>
</evidence>